<dbReference type="InterPro" id="IPR012340">
    <property type="entry name" value="NA-bd_OB-fold"/>
</dbReference>
<dbReference type="NCBIfam" id="TIGR03635">
    <property type="entry name" value="uS17_bact"/>
    <property type="match status" value="1"/>
</dbReference>
<evidence type="ECO:0000256" key="4">
    <source>
        <dbReference type="ARBA" id="ARBA00022980"/>
    </source>
</evidence>
<dbReference type="HAMAP" id="MF_01345_B">
    <property type="entry name" value="Ribosomal_uS17_B"/>
    <property type="match status" value="1"/>
</dbReference>
<evidence type="ECO:0000256" key="5">
    <source>
        <dbReference type="ARBA" id="ARBA00023274"/>
    </source>
</evidence>
<organism evidence="8 9">
    <name type="scientific">Candidatus Uhrbacteria bacterium CG_4_9_14_3_um_filter_41_35</name>
    <dbReference type="NCBI Taxonomy" id="1975034"/>
    <lineage>
        <taxon>Bacteria</taxon>
        <taxon>Candidatus Uhriibacteriota</taxon>
    </lineage>
</organism>
<keyword evidence="3 6" id="KW-0694">RNA-binding</keyword>
<comment type="subunit">
    <text evidence="6">Part of the 30S ribosomal subunit.</text>
</comment>
<dbReference type="Gene3D" id="2.40.50.140">
    <property type="entry name" value="Nucleic acid-binding proteins"/>
    <property type="match status" value="1"/>
</dbReference>
<evidence type="ECO:0000256" key="7">
    <source>
        <dbReference type="RuleBase" id="RU003872"/>
    </source>
</evidence>
<sequence>MTEKTIQSKRRRLKGEVVSDKMDKTVVVKVDRTVIHSKYLKRYTISKRYKAHDEENEAKTGDLVTIEETRPLSKGKRWRIVKQA</sequence>
<dbReference type="PROSITE" id="PS00056">
    <property type="entry name" value="RIBOSOMAL_S17"/>
    <property type="match status" value="1"/>
</dbReference>
<evidence type="ECO:0000313" key="9">
    <source>
        <dbReference type="Proteomes" id="UP000231263"/>
    </source>
</evidence>
<dbReference type="EMBL" id="PFWT01000007">
    <property type="protein sequence ID" value="PJA46834.1"/>
    <property type="molecule type" value="Genomic_DNA"/>
</dbReference>
<dbReference type="GO" id="GO:0006412">
    <property type="term" value="P:translation"/>
    <property type="evidence" value="ECO:0007669"/>
    <property type="project" value="UniProtKB-UniRule"/>
</dbReference>
<evidence type="ECO:0000256" key="1">
    <source>
        <dbReference type="ARBA" id="ARBA00010254"/>
    </source>
</evidence>
<proteinExistence type="inferred from homology"/>
<dbReference type="GO" id="GO:0022627">
    <property type="term" value="C:cytosolic small ribosomal subunit"/>
    <property type="evidence" value="ECO:0007669"/>
    <property type="project" value="UniProtKB-UniRule"/>
</dbReference>
<comment type="function">
    <text evidence="6">One of the primary rRNA binding proteins, it binds specifically to the 5'-end of 16S ribosomal RNA.</text>
</comment>
<comment type="caution">
    <text evidence="8">The sequence shown here is derived from an EMBL/GenBank/DDBJ whole genome shotgun (WGS) entry which is preliminary data.</text>
</comment>
<evidence type="ECO:0000313" key="8">
    <source>
        <dbReference type="EMBL" id="PJA46834.1"/>
    </source>
</evidence>
<protein>
    <recommendedName>
        <fullName evidence="6">Small ribosomal subunit protein uS17</fullName>
    </recommendedName>
</protein>
<dbReference type="CDD" id="cd00364">
    <property type="entry name" value="Ribosomal_uS17"/>
    <property type="match status" value="1"/>
</dbReference>
<evidence type="ECO:0000256" key="3">
    <source>
        <dbReference type="ARBA" id="ARBA00022884"/>
    </source>
</evidence>
<dbReference type="SUPFAM" id="SSF50249">
    <property type="entry name" value="Nucleic acid-binding proteins"/>
    <property type="match status" value="1"/>
</dbReference>
<dbReference type="GO" id="GO:0003735">
    <property type="term" value="F:structural constituent of ribosome"/>
    <property type="evidence" value="ECO:0007669"/>
    <property type="project" value="UniProtKB-UniRule"/>
</dbReference>
<dbReference type="Pfam" id="PF00366">
    <property type="entry name" value="Ribosomal_S17"/>
    <property type="match status" value="1"/>
</dbReference>
<evidence type="ECO:0000256" key="2">
    <source>
        <dbReference type="ARBA" id="ARBA00022730"/>
    </source>
</evidence>
<comment type="similarity">
    <text evidence="1 6 7">Belongs to the universal ribosomal protein uS17 family.</text>
</comment>
<gene>
    <name evidence="6" type="primary">rpsQ</name>
    <name evidence="8" type="ORF">CO173_01265</name>
</gene>
<evidence type="ECO:0000256" key="6">
    <source>
        <dbReference type="HAMAP-Rule" id="MF_01345"/>
    </source>
</evidence>
<dbReference type="InterPro" id="IPR000266">
    <property type="entry name" value="Ribosomal_uS17"/>
</dbReference>
<dbReference type="PANTHER" id="PTHR10744">
    <property type="entry name" value="40S RIBOSOMAL PROTEIN S11 FAMILY MEMBER"/>
    <property type="match status" value="1"/>
</dbReference>
<dbReference type="AlphaFoldDB" id="A0A2M7XG34"/>
<dbReference type="PANTHER" id="PTHR10744:SF1">
    <property type="entry name" value="SMALL RIBOSOMAL SUBUNIT PROTEIN US17M"/>
    <property type="match status" value="1"/>
</dbReference>
<dbReference type="NCBIfam" id="NF004123">
    <property type="entry name" value="PRK05610.1"/>
    <property type="match status" value="1"/>
</dbReference>
<keyword evidence="4 6" id="KW-0689">Ribosomal protein</keyword>
<dbReference type="GO" id="GO:0019843">
    <property type="term" value="F:rRNA binding"/>
    <property type="evidence" value="ECO:0007669"/>
    <property type="project" value="UniProtKB-UniRule"/>
</dbReference>
<dbReference type="InterPro" id="IPR019979">
    <property type="entry name" value="Ribosomal_uS17_CS"/>
</dbReference>
<dbReference type="Proteomes" id="UP000231263">
    <property type="component" value="Unassembled WGS sequence"/>
</dbReference>
<dbReference type="InterPro" id="IPR019984">
    <property type="entry name" value="Ribosomal_uS17_bact/chlr"/>
</dbReference>
<accession>A0A2M7XG34</accession>
<name>A0A2M7XG34_9BACT</name>
<reference evidence="9" key="1">
    <citation type="submission" date="2017-09" db="EMBL/GenBank/DDBJ databases">
        <title>Depth-based differentiation of microbial function through sediment-hosted aquifers and enrichment of novel symbionts in the deep terrestrial subsurface.</title>
        <authorList>
            <person name="Probst A.J."/>
            <person name="Ladd B."/>
            <person name="Jarett J.K."/>
            <person name="Geller-Mcgrath D.E."/>
            <person name="Sieber C.M.K."/>
            <person name="Emerson J.B."/>
            <person name="Anantharaman K."/>
            <person name="Thomas B.C."/>
            <person name="Malmstrom R."/>
            <person name="Stieglmeier M."/>
            <person name="Klingl A."/>
            <person name="Woyke T."/>
            <person name="Ryan C.M."/>
            <person name="Banfield J.F."/>
        </authorList>
    </citation>
    <scope>NUCLEOTIDE SEQUENCE [LARGE SCALE GENOMIC DNA]</scope>
</reference>
<keyword evidence="5 6" id="KW-0687">Ribonucleoprotein</keyword>
<keyword evidence="2 6" id="KW-0699">rRNA-binding</keyword>
<dbReference type="PRINTS" id="PR00973">
    <property type="entry name" value="RIBOSOMALS17"/>
</dbReference>